<comment type="caution">
    <text evidence="1">The sequence shown here is derived from an EMBL/GenBank/DDBJ whole genome shotgun (WGS) entry which is preliminary data.</text>
</comment>
<evidence type="ECO:0000313" key="1">
    <source>
        <dbReference type="EMBL" id="TQL98767.1"/>
    </source>
</evidence>
<evidence type="ECO:0008006" key="3">
    <source>
        <dbReference type="Google" id="ProtNLM"/>
    </source>
</evidence>
<dbReference type="OrthoDB" id="1256785at2"/>
<name>A0A543CP96_9ACTN</name>
<organism evidence="1 2">
    <name type="scientific">Actinoallomurus bryophytorum</name>
    <dbReference type="NCBI Taxonomy" id="1490222"/>
    <lineage>
        <taxon>Bacteria</taxon>
        <taxon>Bacillati</taxon>
        <taxon>Actinomycetota</taxon>
        <taxon>Actinomycetes</taxon>
        <taxon>Streptosporangiales</taxon>
        <taxon>Thermomonosporaceae</taxon>
        <taxon>Actinoallomurus</taxon>
    </lineage>
</organism>
<reference evidence="1 2" key="1">
    <citation type="submission" date="2019-06" db="EMBL/GenBank/DDBJ databases">
        <title>Sequencing the genomes of 1000 actinobacteria strains.</title>
        <authorList>
            <person name="Klenk H.-P."/>
        </authorList>
    </citation>
    <scope>NUCLEOTIDE SEQUENCE [LARGE SCALE GENOMIC DNA]</scope>
    <source>
        <strain evidence="1 2">DSM 102200</strain>
    </source>
</reference>
<dbReference type="Proteomes" id="UP000316096">
    <property type="component" value="Unassembled WGS sequence"/>
</dbReference>
<gene>
    <name evidence="1" type="ORF">FB559_4400</name>
</gene>
<sequence length="121" mass="13851">MTGMTVVLNELLNERDTPVEEVMARHFVPAYRQRTDGTWADWAEVARNLTRIRTAIRSVRIEMLDELTDGRAYADRHVLTVEMADGTSQVRESYVFGSRAEDGRFERLEEVTLVTSTDGSR</sequence>
<accession>A0A543CP96</accession>
<dbReference type="AlphaFoldDB" id="A0A543CP96"/>
<protein>
    <recommendedName>
        <fullName evidence="3">SnoaL-like protein</fullName>
    </recommendedName>
</protein>
<dbReference type="EMBL" id="VFOZ01000001">
    <property type="protein sequence ID" value="TQL98767.1"/>
    <property type="molecule type" value="Genomic_DNA"/>
</dbReference>
<proteinExistence type="predicted"/>
<evidence type="ECO:0000313" key="2">
    <source>
        <dbReference type="Proteomes" id="UP000316096"/>
    </source>
</evidence>
<keyword evidence="2" id="KW-1185">Reference proteome</keyword>